<evidence type="ECO:0000256" key="9">
    <source>
        <dbReference type="RuleBase" id="RU363032"/>
    </source>
</evidence>
<dbReference type="InterPro" id="IPR010065">
    <property type="entry name" value="AA_ABC_transptr_permease_3TM"/>
</dbReference>
<keyword evidence="5 9" id="KW-0812">Transmembrane</keyword>
<keyword evidence="7 9" id="KW-1133">Transmembrane helix</keyword>
<comment type="subcellular location">
    <subcellularLocation>
        <location evidence="1 9">Cell membrane</location>
        <topology evidence="1 9">Multi-pass membrane protein</topology>
    </subcellularLocation>
</comment>
<organism evidence="12 13">
    <name type="scientific">Lacticaseibacillus nasuensis JCM 17158</name>
    <dbReference type="NCBI Taxonomy" id="1291734"/>
    <lineage>
        <taxon>Bacteria</taxon>
        <taxon>Bacillati</taxon>
        <taxon>Bacillota</taxon>
        <taxon>Bacilli</taxon>
        <taxon>Lactobacillales</taxon>
        <taxon>Lactobacillaceae</taxon>
        <taxon>Lacticaseibacillus</taxon>
    </lineage>
</organism>
<dbReference type="SMART" id="SM00062">
    <property type="entry name" value="PBPb"/>
    <property type="match status" value="1"/>
</dbReference>
<evidence type="ECO:0000256" key="2">
    <source>
        <dbReference type="ARBA" id="ARBA00010072"/>
    </source>
</evidence>
<evidence type="ECO:0000256" key="10">
    <source>
        <dbReference type="SAM" id="SignalP"/>
    </source>
</evidence>
<dbReference type="PANTHER" id="PTHR30614:SF20">
    <property type="entry name" value="GLUTAMINE TRANSPORT SYSTEM PERMEASE PROTEIN GLNP"/>
    <property type="match status" value="1"/>
</dbReference>
<gene>
    <name evidence="12" type="ORF">FD02_GL001338</name>
</gene>
<dbReference type="InterPro" id="IPR035906">
    <property type="entry name" value="MetI-like_sf"/>
</dbReference>
<proteinExistence type="inferred from homology"/>
<dbReference type="STRING" id="1291734.FD02_GL001338"/>
<dbReference type="Gene3D" id="3.40.190.10">
    <property type="entry name" value="Periplasmic binding protein-like II"/>
    <property type="match status" value="2"/>
</dbReference>
<dbReference type="AlphaFoldDB" id="A0A0R1JN91"/>
<reference evidence="12 13" key="1">
    <citation type="journal article" date="2015" name="Genome Announc.">
        <title>Expanding the biotechnology potential of lactobacilli through comparative genomics of 213 strains and associated genera.</title>
        <authorList>
            <person name="Sun Z."/>
            <person name="Harris H.M."/>
            <person name="McCann A."/>
            <person name="Guo C."/>
            <person name="Argimon S."/>
            <person name="Zhang W."/>
            <person name="Yang X."/>
            <person name="Jeffery I.B."/>
            <person name="Cooney J.C."/>
            <person name="Kagawa T.F."/>
            <person name="Liu W."/>
            <person name="Song Y."/>
            <person name="Salvetti E."/>
            <person name="Wrobel A."/>
            <person name="Rasinkangas P."/>
            <person name="Parkhill J."/>
            <person name="Rea M.C."/>
            <person name="O'Sullivan O."/>
            <person name="Ritari J."/>
            <person name="Douillard F.P."/>
            <person name="Paul Ross R."/>
            <person name="Yang R."/>
            <person name="Briner A.E."/>
            <person name="Felis G.E."/>
            <person name="de Vos W.M."/>
            <person name="Barrangou R."/>
            <person name="Klaenhammer T.R."/>
            <person name="Caufield P.W."/>
            <person name="Cui Y."/>
            <person name="Zhang H."/>
            <person name="O'Toole P.W."/>
        </authorList>
    </citation>
    <scope>NUCLEOTIDE SEQUENCE [LARGE SCALE GENOMIC DNA]</scope>
    <source>
        <strain evidence="12 13">JCM 17158</strain>
    </source>
</reference>
<evidence type="ECO:0000256" key="1">
    <source>
        <dbReference type="ARBA" id="ARBA00004651"/>
    </source>
</evidence>
<dbReference type="FunFam" id="1.10.3720.10:FF:000033">
    <property type="entry name" value="Polar amino acid ABC transporter permease"/>
    <property type="match status" value="1"/>
</dbReference>
<feature type="chain" id="PRO_5039272868" evidence="10">
    <location>
        <begin position="22"/>
        <end position="517"/>
    </location>
</feature>
<dbReference type="GO" id="GO:0006865">
    <property type="term" value="P:amino acid transport"/>
    <property type="evidence" value="ECO:0007669"/>
    <property type="project" value="UniProtKB-KW"/>
</dbReference>
<dbReference type="InterPro" id="IPR000515">
    <property type="entry name" value="MetI-like"/>
</dbReference>
<protein>
    <submittedName>
        <fullName evidence="12">ABC-type amino acid transport signal transduction system, periplasmic component domain</fullName>
    </submittedName>
</protein>
<evidence type="ECO:0000259" key="11">
    <source>
        <dbReference type="PROSITE" id="PS50928"/>
    </source>
</evidence>
<keyword evidence="10" id="KW-0732">Signal</keyword>
<feature type="domain" description="ABC transmembrane type-1" evidence="11">
    <location>
        <begin position="299"/>
        <end position="498"/>
    </location>
</feature>
<keyword evidence="4" id="KW-1003">Cell membrane</keyword>
<dbReference type="Gene3D" id="1.10.3720.10">
    <property type="entry name" value="MetI-like"/>
    <property type="match status" value="1"/>
</dbReference>
<evidence type="ECO:0000256" key="8">
    <source>
        <dbReference type="ARBA" id="ARBA00023136"/>
    </source>
</evidence>
<dbReference type="PANTHER" id="PTHR30614">
    <property type="entry name" value="MEMBRANE COMPONENT OF AMINO ACID ABC TRANSPORTER"/>
    <property type="match status" value="1"/>
</dbReference>
<evidence type="ECO:0000256" key="4">
    <source>
        <dbReference type="ARBA" id="ARBA00022475"/>
    </source>
</evidence>
<dbReference type="Proteomes" id="UP000051804">
    <property type="component" value="Unassembled WGS sequence"/>
</dbReference>
<feature type="transmembrane region" description="Helical" evidence="9">
    <location>
        <begin position="299"/>
        <end position="323"/>
    </location>
</feature>
<dbReference type="PROSITE" id="PS50928">
    <property type="entry name" value="ABC_TM1"/>
    <property type="match status" value="1"/>
</dbReference>
<dbReference type="SUPFAM" id="SSF53850">
    <property type="entry name" value="Periplasmic binding protein-like II"/>
    <property type="match status" value="1"/>
</dbReference>
<name>A0A0R1JN91_9LACO</name>
<evidence type="ECO:0000256" key="3">
    <source>
        <dbReference type="ARBA" id="ARBA00022448"/>
    </source>
</evidence>
<comment type="caution">
    <text evidence="12">The sequence shown here is derived from an EMBL/GenBank/DDBJ whole genome shotgun (WGS) entry which is preliminary data.</text>
</comment>
<evidence type="ECO:0000256" key="5">
    <source>
        <dbReference type="ARBA" id="ARBA00022692"/>
    </source>
</evidence>
<dbReference type="InterPro" id="IPR043429">
    <property type="entry name" value="ArtM/GltK/GlnP/TcyL/YhdX-like"/>
</dbReference>
<dbReference type="GO" id="GO:0043190">
    <property type="term" value="C:ATP-binding cassette (ABC) transporter complex"/>
    <property type="evidence" value="ECO:0007669"/>
    <property type="project" value="InterPro"/>
</dbReference>
<keyword evidence="8 9" id="KW-0472">Membrane</keyword>
<keyword evidence="13" id="KW-1185">Reference proteome</keyword>
<dbReference type="CDD" id="cd06261">
    <property type="entry name" value="TM_PBP2"/>
    <property type="match status" value="1"/>
</dbReference>
<feature type="transmembrane region" description="Helical" evidence="9">
    <location>
        <begin position="477"/>
        <end position="498"/>
    </location>
</feature>
<dbReference type="InterPro" id="IPR001638">
    <property type="entry name" value="Solute-binding_3/MltF_N"/>
</dbReference>
<feature type="signal peptide" evidence="10">
    <location>
        <begin position="1"/>
        <end position="21"/>
    </location>
</feature>
<keyword evidence="3 9" id="KW-0813">Transport</keyword>
<dbReference type="Pfam" id="PF00528">
    <property type="entry name" value="BPD_transp_1"/>
    <property type="match status" value="1"/>
</dbReference>
<comment type="similarity">
    <text evidence="2">Belongs to the binding-protein-dependent transport system permease family. HisMQ subfamily.</text>
</comment>
<evidence type="ECO:0000256" key="7">
    <source>
        <dbReference type="ARBA" id="ARBA00022989"/>
    </source>
</evidence>
<dbReference type="PATRIC" id="fig|1291734.4.peg.1376"/>
<dbReference type="SUPFAM" id="SSF161098">
    <property type="entry name" value="MetI-like"/>
    <property type="match status" value="1"/>
</dbReference>
<sequence>MTHKYWLFMIALLMTLGLAVAPGATTHAADNSTTLKVGMEANNAPFNWTQTSKANGAVKIDGASGYANGYDVQMAKQIAKQIGKRLVVVKMSWNGLQPALTSGKIDAIIAGMSPTPERRKAIDFTSTYYKTKLTIIVRKNSQYAKATSLKDFKGAKITAQLNTYEYDAIDQIQGVEKQSAMDDFSAMRVALTSGVIDGYIGEIPEGITAATDNKALSYINFSQQNGFKVSADESDLAIGVRKGSTLTGGINQELAKISQAKRNRLMKWAVAHLPATSSEDGNWFTTLLKQYGGMLLQGAGMTLLISLVGTVVGFLIGLLAGIIRTIPRPSTAGKRGLRALANWLIAIYIEVFRGTPMIVQAAVVYYGAAQAFGLNMNRTLAALIIVSINTGAYISEIIRGGITAVDAGQFEAAHALGFTHLQTMLKVVLPQAIRNSLPAVTNEFIVNIKDTSVLSVISVSELFFSAETVAGQNFQFFHTYLVVSGMYLIMTFAISRLFRLVEKHMAGPISYNLAENH</sequence>
<evidence type="ECO:0000256" key="6">
    <source>
        <dbReference type="ARBA" id="ARBA00022970"/>
    </source>
</evidence>
<accession>A0A0R1JN91</accession>
<keyword evidence="6" id="KW-0029">Amino-acid transport</keyword>
<evidence type="ECO:0000313" key="13">
    <source>
        <dbReference type="Proteomes" id="UP000051804"/>
    </source>
</evidence>
<dbReference type="Pfam" id="PF00497">
    <property type="entry name" value="SBP_bac_3"/>
    <property type="match status" value="1"/>
</dbReference>
<evidence type="ECO:0000313" key="12">
    <source>
        <dbReference type="EMBL" id="KRK72918.1"/>
    </source>
</evidence>
<feature type="transmembrane region" description="Helical" evidence="9">
    <location>
        <begin position="343"/>
        <end position="368"/>
    </location>
</feature>
<dbReference type="EMBL" id="AZDJ01000016">
    <property type="protein sequence ID" value="KRK72918.1"/>
    <property type="molecule type" value="Genomic_DNA"/>
</dbReference>
<dbReference type="NCBIfam" id="TIGR01726">
    <property type="entry name" value="HEQRo_perm_3TM"/>
    <property type="match status" value="1"/>
</dbReference>
<dbReference type="GO" id="GO:0022857">
    <property type="term" value="F:transmembrane transporter activity"/>
    <property type="evidence" value="ECO:0007669"/>
    <property type="project" value="InterPro"/>
</dbReference>